<dbReference type="EMBL" id="LAZR01049322">
    <property type="protein sequence ID" value="KKK89917.1"/>
    <property type="molecule type" value="Genomic_DNA"/>
</dbReference>
<gene>
    <name evidence="1" type="ORF">LCGC14_2728330</name>
</gene>
<reference evidence="1" key="1">
    <citation type="journal article" date="2015" name="Nature">
        <title>Complex archaea that bridge the gap between prokaryotes and eukaryotes.</title>
        <authorList>
            <person name="Spang A."/>
            <person name="Saw J.H."/>
            <person name="Jorgensen S.L."/>
            <person name="Zaremba-Niedzwiedzka K."/>
            <person name="Martijn J."/>
            <person name="Lind A.E."/>
            <person name="van Eijk R."/>
            <person name="Schleper C."/>
            <person name="Guy L."/>
            <person name="Ettema T.J."/>
        </authorList>
    </citation>
    <scope>NUCLEOTIDE SEQUENCE</scope>
</reference>
<sequence>EKEMDAPVTVESLKAFIEEGKKELEEEIPGAKVTKLEVKEKK</sequence>
<comment type="caution">
    <text evidence="1">The sequence shown here is derived from an EMBL/GenBank/DDBJ whole genome shotgun (WGS) entry which is preliminary data.</text>
</comment>
<dbReference type="AlphaFoldDB" id="A0A0F8Z833"/>
<accession>A0A0F8Z833</accession>
<feature type="non-terminal residue" evidence="1">
    <location>
        <position position="1"/>
    </location>
</feature>
<protein>
    <submittedName>
        <fullName evidence="1">Uncharacterized protein</fullName>
    </submittedName>
</protein>
<proteinExistence type="predicted"/>
<evidence type="ECO:0000313" key="1">
    <source>
        <dbReference type="EMBL" id="KKK89917.1"/>
    </source>
</evidence>
<organism evidence="1">
    <name type="scientific">marine sediment metagenome</name>
    <dbReference type="NCBI Taxonomy" id="412755"/>
    <lineage>
        <taxon>unclassified sequences</taxon>
        <taxon>metagenomes</taxon>
        <taxon>ecological metagenomes</taxon>
    </lineage>
</organism>
<name>A0A0F8Z833_9ZZZZ</name>